<accession>A0A182D4P7</accession>
<organism evidence="3">
    <name type="scientific">Blastochloris viridis</name>
    <name type="common">Rhodopseudomonas viridis</name>
    <dbReference type="NCBI Taxonomy" id="1079"/>
    <lineage>
        <taxon>Bacteria</taxon>
        <taxon>Pseudomonadati</taxon>
        <taxon>Pseudomonadota</taxon>
        <taxon>Alphaproteobacteria</taxon>
        <taxon>Hyphomicrobiales</taxon>
        <taxon>Blastochloridaceae</taxon>
        <taxon>Blastochloris</taxon>
    </lineage>
</organism>
<dbReference type="PRINTS" id="PR00778">
    <property type="entry name" value="HTHARSR"/>
</dbReference>
<feature type="domain" description="HTH arsR-type" evidence="2">
    <location>
        <begin position="8"/>
        <end position="105"/>
    </location>
</feature>
<dbReference type="Gene3D" id="1.10.10.10">
    <property type="entry name" value="Winged helix-like DNA-binding domain superfamily/Winged helix DNA-binding domain"/>
    <property type="match status" value="1"/>
</dbReference>
<dbReference type="InterPro" id="IPR036388">
    <property type="entry name" value="WH-like_DNA-bd_sf"/>
</dbReference>
<keyword evidence="1" id="KW-0059">Arsenical resistance</keyword>
<sequence length="305" mass="32653">MFPYFVYRRNMESDDALLALSALAQATRLEVFRLLMAHEPNGLAAGEVSRCLAVPANTLSAHLAILARAGLVTASRRSRSIVYRARPDSIHALVGFLVEDCCGGHAELCTPTSAPPLRRPAAGPLREGKPMPDRIFNVLFLCTGNTARSILAESILTKDGGGRFRAFSAGSQPKGTVNPFALKVLAAEGYPTEGLHSKSWAEFAAADAPVMDFVFTVCDNAAGEACPVWPGQPMTAHWGIEDPAAASGNDVMVERAFVTALRYLKNRISVFTALPFASLDRLALGSRLREIGRLEGATGRKAELA</sequence>
<dbReference type="InterPro" id="IPR023485">
    <property type="entry name" value="Ptyr_pPase"/>
</dbReference>
<evidence type="ECO:0000256" key="1">
    <source>
        <dbReference type="ARBA" id="ARBA00022849"/>
    </source>
</evidence>
<dbReference type="SUPFAM" id="SSF46785">
    <property type="entry name" value="Winged helix' DNA-binding domain"/>
    <property type="match status" value="1"/>
</dbReference>
<protein>
    <submittedName>
        <fullName evidence="3">Arsenate reductase</fullName>
    </submittedName>
</protein>
<evidence type="ECO:0000259" key="2">
    <source>
        <dbReference type="PROSITE" id="PS50987"/>
    </source>
</evidence>
<reference evidence="3" key="1">
    <citation type="journal article" date="2015" name="Genome Announc.">
        <title>Complete Genome Sequence of the Bacteriochlorophyll b-Producing Photosynthetic Bacterium Blastochloris viridis.</title>
        <authorList>
            <person name="Tsukatani Y."/>
            <person name="Hirose Y."/>
            <person name="Harada J."/>
            <person name="Misawa N."/>
            <person name="Mori K."/>
            <person name="Inoue K."/>
            <person name="Tamiaki H."/>
        </authorList>
    </citation>
    <scope>NUCLEOTIDE SEQUENCE [LARGE SCALE GENOMIC DNA]</scope>
    <source>
        <strain evidence="3">DSM 133</strain>
    </source>
</reference>
<dbReference type="Pfam" id="PF12840">
    <property type="entry name" value="HTH_20"/>
    <property type="match status" value="1"/>
</dbReference>
<dbReference type="CDD" id="cd00090">
    <property type="entry name" value="HTH_ARSR"/>
    <property type="match status" value="1"/>
</dbReference>
<dbReference type="PANTHER" id="PTHR43428">
    <property type="entry name" value="ARSENATE REDUCTASE"/>
    <property type="match status" value="1"/>
</dbReference>
<dbReference type="GO" id="GO:0046685">
    <property type="term" value="P:response to arsenic-containing substance"/>
    <property type="evidence" value="ECO:0007669"/>
    <property type="project" value="UniProtKB-KW"/>
</dbReference>
<dbReference type="InterPro" id="IPR001845">
    <property type="entry name" value="HTH_ArsR_DNA-bd_dom"/>
</dbReference>
<name>A0A182D4P7_BLAVI</name>
<dbReference type="InterPro" id="IPR036196">
    <property type="entry name" value="Ptyr_pPase_sf"/>
</dbReference>
<dbReference type="SUPFAM" id="SSF52788">
    <property type="entry name" value="Phosphotyrosine protein phosphatases I"/>
    <property type="match status" value="1"/>
</dbReference>
<gene>
    <name evidence="3" type="ORF">BV133_2893</name>
</gene>
<evidence type="ECO:0000313" key="3">
    <source>
        <dbReference type="EMBL" id="BAS00487.1"/>
    </source>
</evidence>
<dbReference type="AlphaFoldDB" id="A0A182D4P7"/>
<dbReference type="PROSITE" id="PS50987">
    <property type="entry name" value="HTH_ARSR_2"/>
    <property type="match status" value="1"/>
</dbReference>
<dbReference type="GO" id="GO:0003700">
    <property type="term" value="F:DNA-binding transcription factor activity"/>
    <property type="evidence" value="ECO:0007669"/>
    <property type="project" value="InterPro"/>
</dbReference>
<dbReference type="InterPro" id="IPR011991">
    <property type="entry name" value="ArsR-like_HTH"/>
</dbReference>
<dbReference type="Gene3D" id="3.40.50.2300">
    <property type="match status" value="1"/>
</dbReference>
<dbReference type="SMART" id="SM00226">
    <property type="entry name" value="LMWPc"/>
    <property type="match status" value="1"/>
</dbReference>
<dbReference type="InterPro" id="IPR036390">
    <property type="entry name" value="WH_DNA-bd_sf"/>
</dbReference>
<dbReference type="PANTHER" id="PTHR43428:SF1">
    <property type="entry name" value="ARSENATE REDUCTASE"/>
    <property type="match status" value="1"/>
</dbReference>
<dbReference type="Pfam" id="PF01451">
    <property type="entry name" value="LMWPc"/>
    <property type="match status" value="1"/>
</dbReference>
<dbReference type="PATRIC" id="fig|1079.8.peg.2985"/>
<dbReference type="EMBL" id="AP014854">
    <property type="protein sequence ID" value="BAS00487.1"/>
    <property type="molecule type" value="Genomic_DNA"/>
</dbReference>
<proteinExistence type="predicted"/>
<dbReference type="CDD" id="cd16345">
    <property type="entry name" value="LMWP_ArsC"/>
    <property type="match status" value="1"/>
</dbReference>
<dbReference type="SMART" id="SM00418">
    <property type="entry name" value="HTH_ARSR"/>
    <property type="match status" value="1"/>
</dbReference>